<keyword evidence="1" id="KW-0732">Signal</keyword>
<dbReference type="RefSeq" id="WP_132083621.1">
    <property type="nucleotide sequence ID" value="NZ_SLUK01000001.1"/>
</dbReference>
<dbReference type="Pfam" id="PF19092">
    <property type="entry name" value="DUF5780"/>
    <property type="match status" value="1"/>
</dbReference>
<organism evidence="3 4">
    <name type="scientific">Harryflintia acetispora</name>
    <dbReference type="NCBI Taxonomy" id="1849041"/>
    <lineage>
        <taxon>Bacteria</taxon>
        <taxon>Bacillati</taxon>
        <taxon>Bacillota</taxon>
        <taxon>Clostridia</taxon>
        <taxon>Eubacteriales</taxon>
        <taxon>Oscillospiraceae</taxon>
        <taxon>Harryflintia</taxon>
    </lineage>
</organism>
<gene>
    <name evidence="3" type="ORF">EDD78_101274</name>
</gene>
<feature type="domain" description="DUF5780" evidence="2">
    <location>
        <begin position="163"/>
        <end position="278"/>
    </location>
</feature>
<keyword evidence="4" id="KW-1185">Reference proteome</keyword>
<feature type="chain" id="PRO_5040881569" description="DUF5780 domain-containing protein" evidence="1">
    <location>
        <begin position="24"/>
        <end position="296"/>
    </location>
</feature>
<evidence type="ECO:0000313" key="4">
    <source>
        <dbReference type="Proteomes" id="UP000294682"/>
    </source>
</evidence>
<dbReference type="AlphaFoldDB" id="A0A9X8Y995"/>
<evidence type="ECO:0000259" key="2">
    <source>
        <dbReference type="Pfam" id="PF19092"/>
    </source>
</evidence>
<evidence type="ECO:0000313" key="3">
    <source>
        <dbReference type="EMBL" id="TCL45291.1"/>
    </source>
</evidence>
<evidence type="ECO:0000256" key="1">
    <source>
        <dbReference type="SAM" id="SignalP"/>
    </source>
</evidence>
<accession>A0A9X8Y995</accession>
<reference evidence="3 4" key="1">
    <citation type="submission" date="2019-03" db="EMBL/GenBank/DDBJ databases">
        <title>Genomic Encyclopedia of Type Strains, Phase IV (KMG-IV): sequencing the most valuable type-strain genomes for metagenomic binning, comparative biology and taxonomic classification.</title>
        <authorList>
            <person name="Goeker M."/>
        </authorList>
    </citation>
    <scope>NUCLEOTIDE SEQUENCE [LARGE SCALE GENOMIC DNA]</scope>
    <source>
        <strain evidence="3 4">DSM 100433</strain>
    </source>
</reference>
<dbReference type="EMBL" id="SLUK01000001">
    <property type="protein sequence ID" value="TCL45291.1"/>
    <property type="molecule type" value="Genomic_DNA"/>
</dbReference>
<dbReference type="InterPro" id="IPR043939">
    <property type="entry name" value="DUF5780"/>
</dbReference>
<feature type="signal peptide" evidence="1">
    <location>
        <begin position="1"/>
        <end position="23"/>
    </location>
</feature>
<dbReference type="Proteomes" id="UP000294682">
    <property type="component" value="Unassembled WGS sequence"/>
</dbReference>
<comment type="caution">
    <text evidence="3">The sequence shown here is derived from an EMBL/GenBank/DDBJ whole genome shotgun (WGS) entry which is preliminary data.</text>
</comment>
<proteinExistence type="predicted"/>
<name>A0A9X8Y995_9FIRM</name>
<protein>
    <recommendedName>
        <fullName evidence="2">DUF5780 domain-containing protein</fullName>
    </recommendedName>
</protein>
<sequence>MKKTGRRMLSLLAALAAAVLAGAAVFASPAGEKEITIGLGQLAPGGKVSLGARHLPAGTICLPALSWEGGASLWAVCSTRDGERLEYPILKDGPSAGAFVIEEAGDYTVAVRNCSLSSAKNLTGKLTFPQQAPPADPAPSAPSLVLQGVQVYHPAAGEGGYSYLHEVVTNHTGKRIAAYECGMLAFDQNGAPLSLDWFSLDSDYEPSYDYLYDWGGSGPAPGETDNEPGGWTLDIRGDDPEAKKVAYALYCYKSITFEDGSVWKNPDYQSWLTAWRGKRAEVQALQSYYPHIETIG</sequence>